<reference evidence="4 5" key="1">
    <citation type="journal article" date="2019" name="Science">
        <title>Social genes are selection hotspots in kin groups of a soil microbe.</title>
        <authorList>
            <person name="Wielgoss S."/>
            <person name="Wolfensberger R."/>
            <person name="Sun L."/>
            <person name="Fiegna F."/>
            <person name="Velicer G.J."/>
        </authorList>
    </citation>
    <scope>NUCLEOTIDE SEQUENCE [LARGE SCALE GENOMIC DNA]</scope>
    <source>
        <strain evidence="4 5">MC3.5.9c15</strain>
    </source>
</reference>
<protein>
    <submittedName>
        <fullName evidence="3">Helix-turn-helix transcriptional regulator</fullName>
    </submittedName>
    <submittedName>
        <fullName evidence="4">XRE family transcriptional regulator</fullName>
    </submittedName>
</protein>
<reference evidence="3 6" key="2">
    <citation type="submission" date="2020-05" db="EMBL/GenBank/DDBJ databases">
        <authorList>
            <person name="Whitworth D."/>
        </authorList>
    </citation>
    <scope>NUCLEOTIDE SEQUENCE [LARGE SCALE GENOMIC DNA]</scope>
    <source>
        <strain evidence="3 6">AM005</strain>
    </source>
</reference>
<dbReference type="InterPro" id="IPR010982">
    <property type="entry name" value="Lambda_DNA-bd_dom_sf"/>
</dbReference>
<dbReference type="EMBL" id="JABFNT010000020">
    <property type="protein sequence ID" value="NOJ78341.1"/>
    <property type="molecule type" value="Genomic_DNA"/>
</dbReference>
<dbReference type="EMBL" id="CP017174">
    <property type="protein sequence ID" value="QDE69329.1"/>
    <property type="molecule type" value="Genomic_DNA"/>
</dbReference>
<dbReference type="InterPro" id="IPR001387">
    <property type="entry name" value="Cro/C1-type_HTH"/>
</dbReference>
<dbReference type="PROSITE" id="PS50943">
    <property type="entry name" value="HTH_CROC1"/>
    <property type="match status" value="1"/>
</dbReference>
<dbReference type="Pfam" id="PF13560">
    <property type="entry name" value="HTH_31"/>
    <property type="match status" value="1"/>
</dbReference>
<sequence length="91" mass="10086">MDDGNARRRHARPMTTSRRERAEVLGAALKAARQQAGLGMEEVAEQLEIPVEVLARVERGVMVPTIPTLTRLCVILKLDPDVLPELPEMSD</sequence>
<dbReference type="SUPFAM" id="SSF47413">
    <property type="entry name" value="lambda repressor-like DNA-binding domains"/>
    <property type="match status" value="1"/>
</dbReference>
<evidence type="ECO:0000313" key="5">
    <source>
        <dbReference type="Proteomes" id="UP000320179"/>
    </source>
</evidence>
<name>A0A4Y6CWX8_MYXXA</name>
<dbReference type="AlphaFoldDB" id="A0A4Y6CWX8"/>
<evidence type="ECO:0000313" key="6">
    <source>
        <dbReference type="Proteomes" id="UP000533080"/>
    </source>
</evidence>
<evidence type="ECO:0000259" key="2">
    <source>
        <dbReference type="PROSITE" id="PS50943"/>
    </source>
</evidence>
<dbReference type="Proteomes" id="UP000533080">
    <property type="component" value="Unassembled WGS sequence"/>
</dbReference>
<evidence type="ECO:0000256" key="1">
    <source>
        <dbReference type="SAM" id="MobiDB-lite"/>
    </source>
</evidence>
<dbReference type="GO" id="GO:0003677">
    <property type="term" value="F:DNA binding"/>
    <property type="evidence" value="ECO:0007669"/>
    <property type="project" value="InterPro"/>
</dbReference>
<evidence type="ECO:0000313" key="4">
    <source>
        <dbReference type="EMBL" id="QDE69329.1"/>
    </source>
</evidence>
<gene>
    <name evidence="4" type="ORF">BHS09_21405</name>
    <name evidence="3" type="ORF">HNV28_08300</name>
</gene>
<accession>A0A4Y6CWX8</accession>
<organism evidence="3 6">
    <name type="scientific">Myxococcus xanthus</name>
    <dbReference type="NCBI Taxonomy" id="34"/>
    <lineage>
        <taxon>Bacteria</taxon>
        <taxon>Pseudomonadati</taxon>
        <taxon>Myxococcota</taxon>
        <taxon>Myxococcia</taxon>
        <taxon>Myxococcales</taxon>
        <taxon>Cystobacterineae</taxon>
        <taxon>Myxococcaceae</taxon>
        <taxon>Myxococcus</taxon>
    </lineage>
</organism>
<evidence type="ECO:0000313" key="3">
    <source>
        <dbReference type="EMBL" id="NOJ78341.1"/>
    </source>
</evidence>
<proteinExistence type="predicted"/>
<feature type="region of interest" description="Disordered" evidence="1">
    <location>
        <begin position="1"/>
        <end position="21"/>
    </location>
</feature>
<dbReference type="Gene3D" id="1.10.260.40">
    <property type="entry name" value="lambda repressor-like DNA-binding domains"/>
    <property type="match status" value="1"/>
</dbReference>
<dbReference type="SMART" id="SM00530">
    <property type="entry name" value="HTH_XRE"/>
    <property type="match status" value="1"/>
</dbReference>
<dbReference type="Proteomes" id="UP000320179">
    <property type="component" value="Chromosome"/>
</dbReference>
<feature type="domain" description="HTH cro/C1-type" evidence="2">
    <location>
        <begin position="29"/>
        <end position="83"/>
    </location>
</feature>
<dbReference type="CDD" id="cd00093">
    <property type="entry name" value="HTH_XRE"/>
    <property type="match status" value="1"/>
</dbReference>
<dbReference type="OMA" id="PMTYGGI"/>